<feature type="domain" description="C2H2-type" evidence="12">
    <location>
        <begin position="561"/>
        <end position="588"/>
    </location>
</feature>
<dbReference type="GO" id="GO:0000978">
    <property type="term" value="F:RNA polymerase II cis-regulatory region sequence-specific DNA binding"/>
    <property type="evidence" value="ECO:0007669"/>
    <property type="project" value="TreeGrafter"/>
</dbReference>
<feature type="domain" description="C2H2-type" evidence="12">
    <location>
        <begin position="207"/>
        <end position="229"/>
    </location>
</feature>
<dbReference type="Pfam" id="PF00096">
    <property type="entry name" value="zf-C2H2"/>
    <property type="match status" value="6"/>
</dbReference>
<feature type="compositionally biased region" description="Basic and acidic residues" evidence="11">
    <location>
        <begin position="33"/>
        <end position="43"/>
    </location>
</feature>
<evidence type="ECO:0000256" key="6">
    <source>
        <dbReference type="ARBA" id="ARBA00023015"/>
    </source>
</evidence>
<feature type="domain" description="C2H2-type" evidence="12">
    <location>
        <begin position="447"/>
        <end position="474"/>
    </location>
</feature>
<feature type="compositionally biased region" description="Basic residues" evidence="11">
    <location>
        <begin position="237"/>
        <end position="248"/>
    </location>
</feature>
<feature type="non-terminal residue" evidence="13">
    <location>
        <position position="1"/>
    </location>
</feature>
<evidence type="ECO:0000256" key="9">
    <source>
        <dbReference type="ARBA" id="ARBA00023242"/>
    </source>
</evidence>
<feature type="domain" description="C2H2-type" evidence="12">
    <location>
        <begin position="533"/>
        <end position="560"/>
    </location>
</feature>
<feature type="domain" description="C2H2-type" evidence="12">
    <location>
        <begin position="506"/>
        <end position="533"/>
    </location>
</feature>
<dbReference type="InterPro" id="IPR013087">
    <property type="entry name" value="Znf_C2H2_type"/>
</dbReference>
<dbReference type="InterPro" id="IPR050527">
    <property type="entry name" value="Snail/Krueppel_Znf"/>
</dbReference>
<evidence type="ECO:0000313" key="14">
    <source>
        <dbReference type="Proteomes" id="UP000736164"/>
    </source>
</evidence>
<dbReference type="EMBL" id="JAAWVO010012884">
    <property type="protein sequence ID" value="MBN3313784.1"/>
    <property type="molecule type" value="Genomic_DNA"/>
</dbReference>
<feature type="region of interest" description="Disordered" evidence="11">
    <location>
        <begin position="648"/>
        <end position="676"/>
    </location>
</feature>
<evidence type="ECO:0000256" key="8">
    <source>
        <dbReference type="ARBA" id="ARBA00023163"/>
    </source>
</evidence>
<keyword evidence="8" id="KW-0804">Transcription</keyword>
<name>A0A8J7NGH5_ATRSP</name>
<dbReference type="PROSITE" id="PS00028">
    <property type="entry name" value="ZINC_FINGER_C2H2_1"/>
    <property type="match status" value="9"/>
</dbReference>
<dbReference type="PANTHER" id="PTHR24388:SF54">
    <property type="entry name" value="PROTEIN ESCARGOT"/>
    <property type="match status" value="1"/>
</dbReference>
<dbReference type="GO" id="GO:0005634">
    <property type="term" value="C:nucleus"/>
    <property type="evidence" value="ECO:0007669"/>
    <property type="project" value="UniProtKB-SubCell"/>
</dbReference>
<feature type="domain" description="C2H2-type" evidence="12">
    <location>
        <begin position="681"/>
        <end position="708"/>
    </location>
</feature>
<protein>
    <submittedName>
        <fullName evidence="13">ZN878 protein</fullName>
    </submittedName>
</protein>
<dbReference type="SMART" id="SM00355">
    <property type="entry name" value="ZnF_C2H2"/>
    <property type="match status" value="10"/>
</dbReference>
<feature type="domain" description="C2H2-type" evidence="12">
    <location>
        <begin position="166"/>
        <end position="193"/>
    </location>
</feature>
<dbReference type="Pfam" id="PF12874">
    <property type="entry name" value="zf-met"/>
    <property type="match status" value="1"/>
</dbReference>
<sequence>MAGVCTADGGFLRQETGDLAPGSPSAVLVNGRRIKEEDTSRDEYEADGQSGRHASAELSRSPSPAIKEEPEEDFFQIRLCEVKEDVDERADIKDERGGPDDGDADLDSGEWISRCMECDEAFGRRDAYLCHLREHAARHGPALQPDPDARGGGSRRAEVLPAGRSYECLECGKTYVSSAFFLKHQRSHQAASQSAPPEPARLKERAFLCPECGRSYSRASALEAHRRGHEVQLFKLPRPRARRRAKQRPAREEEEEGGKKEGQRLSEDSDCDEYEADGQSGRHASAELSRSPSPAIKEEPEEDFFQIRLCEVKEDVDERADIKDERGGPDDGDADLDSGRLQVHGQRAQRAARKKGVMEGDPQQRRLRRSKIGKSEAEQPAGSGEEEEEEEEEELSGGRGAFRMRPREGKPVYVCSVCGKVYSYLESFRNHQKLHRSAGAPAPPCAYPCPDCGKVFSRPAALGSHRQAHRLAEDAPPDFHCAQCRKPFNSVQTWRSHLQLHRAKAHWCQACAKGFKDRAQLERHLLRHDLKRHKCDLCHKAFRVPAELRYHRNTHTGARPYRCELCQKTFSQLGNLITHRKKHLGVYRLHAGGRTPLGAARRCSGGRQVSEMKVLIVKAGQGGQEVEEEDEEEEDEEVQVLARLRQQRKRKAARRRREEQEAETETETSATEEGPASAVKLRCFECGALFAWESELHLHYMRHASGDL</sequence>
<evidence type="ECO:0000259" key="12">
    <source>
        <dbReference type="PROSITE" id="PS50157"/>
    </source>
</evidence>
<evidence type="ECO:0000256" key="10">
    <source>
        <dbReference type="PROSITE-ProRule" id="PRU00042"/>
    </source>
</evidence>
<dbReference type="Gene3D" id="3.30.160.60">
    <property type="entry name" value="Classic Zinc Finger"/>
    <property type="match status" value="6"/>
</dbReference>
<evidence type="ECO:0000256" key="7">
    <source>
        <dbReference type="ARBA" id="ARBA00023125"/>
    </source>
</evidence>
<proteinExistence type="predicted"/>
<feature type="non-terminal residue" evidence="13">
    <location>
        <position position="708"/>
    </location>
</feature>
<dbReference type="PROSITE" id="PS50157">
    <property type="entry name" value="ZINC_FINGER_C2H2_2"/>
    <property type="match status" value="10"/>
</dbReference>
<feature type="region of interest" description="Disordered" evidence="11">
    <location>
        <begin position="230"/>
        <end position="403"/>
    </location>
</feature>
<feature type="domain" description="C2H2-type" evidence="12">
    <location>
        <begin position="479"/>
        <end position="506"/>
    </location>
</feature>
<gene>
    <name evidence="13" type="primary">Znf878</name>
    <name evidence="13" type="ORF">GTO95_0015304</name>
</gene>
<keyword evidence="4 10" id="KW-0863">Zinc-finger</keyword>
<reference evidence="13" key="1">
    <citation type="journal article" date="2021" name="Cell">
        <title>Tracing the genetic footprints of vertebrate landing in non-teleost ray-finned fishes.</title>
        <authorList>
            <person name="Bi X."/>
            <person name="Wang K."/>
            <person name="Yang L."/>
            <person name="Pan H."/>
            <person name="Jiang H."/>
            <person name="Wei Q."/>
            <person name="Fang M."/>
            <person name="Yu H."/>
            <person name="Zhu C."/>
            <person name="Cai Y."/>
            <person name="He Y."/>
            <person name="Gan X."/>
            <person name="Zeng H."/>
            <person name="Yu D."/>
            <person name="Zhu Y."/>
            <person name="Jiang H."/>
            <person name="Qiu Q."/>
            <person name="Yang H."/>
            <person name="Zhang Y.E."/>
            <person name="Wang W."/>
            <person name="Zhu M."/>
            <person name="He S."/>
            <person name="Zhang G."/>
        </authorList>
    </citation>
    <scope>NUCLEOTIDE SEQUENCE</scope>
    <source>
        <strain evidence="13">Allg_001</strain>
    </source>
</reference>
<feature type="compositionally biased region" description="Acidic residues" evidence="11">
    <location>
        <begin position="384"/>
        <end position="395"/>
    </location>
</feature>
<dbReference type="SUPFAM" id="SSF57667">
    <property type="entry name" value="beta-beta-alpha zinc fingers"/>
    <property type="match status" value="4"/>
</dbReference>
<feature type="compositionally biased region" description="Basic and acidic residues" evidence="11">
    <location>
        <begin position="257"/>
        <end position="267"/>
    </location>
</feature>
<keyword evidence="2" id="KW-0479">Metal-binding</keyword>
<keyword evidence="9" id="KW-0539">Nucleus</keyword>
<evidence type="ECO:0000256" key="4">
    <source>
        <dbReference type="ARBA" id="ARBA00022771"/>
    </source>
</evidence>
<keyword evidence="5" id="KW-0862">Zinc</keyword>
<accession>A0A8J7NGH5</accession>
<keyword evidence="6" id="KW-0805">Transcription regulation</keyword>
<feature type="compositionally biased region" description="Basic and acidic residues" evidence="11">
    <location>
        <begin position="319"/>
        <end position="329"/>
    </location>
</feature>
<feature type="region of interest" description="Disordered" evidence="11">
    <location>
        <begin position="1"/>
        <end position="73"/>
    </location>
</feature>
<keyword evidence="14" id="KW-1185">Reference proteome</keyword>
<keyword evidence="3" id="KW-0677">Repeat</keyword>
<dbReference type="AlphaFoldDB" id="A0A8J7NGH5"/>
<dbReference type="GO" id="GO:0000981">
    <property type="term" value="F:DNA-binding transcription factor activity, RNA polymerase II-specific"/>
    <property type="evidence" value="ECO:0007669"/>
    <property type="project" value="TreeGrafter"/>
</dbReference>
<evidence type="ECO:0000256" key="5">
    <source>
        <dbReference type="ARBA" id="ARBA00022833"/>
    </source>
</evidence>
<evidence type="ECO:0000256" key="3">
    <source>
        <dbReference type="ARBA" id="ARBA00022737"/>
    </source>
</evidence>
<dbReference type="FunFam" id="3.30.160.60:FF:000688">
    <property type="entry name" value="zinc finger protein 197 isoform X1"/>
    <property type="match status" value="1"/>
</dbReference>
<organism evidence="13 14">
    <name type="scientific">Atractosteus spatula</name>
    <name type="common">Alligator gar</name>
    <name type="synonym">Lepisosteus spatula</name>
    <dbReference type="NCBI Taxonomy" id="7917"/>
    <lineage>
        <taxon>Eukaryota</taxon>
        <taxon>Metazoa</taxon>
        <taxon>Chordata</taxon>
        <taxon>Craniata</taxon>
        <taxon>Vertebrata</taxon>
        <taxon>Euteleostomi</taxon>
        <taxon>Actinopterygii</taxon>
        <taxon>Neopterygii</taxon>
        <taxon>Holostei</taxon>
        <taxon>Semionotiformes</taxon>
        <taxon>Lepisosteidae</taxon>
        <taxon>Atractosteus</taxon>
    </lineage>
</organism>
<dbReference type="GO" id="GO:0008270">
    <property type="term" value="F:zinc ion binding"/>
    <property type="evidence" value="ECO:0007669"/>
    <property type="project" value="UniProtKB-KW"/>
</dbReference>
<evidence type="ECO:0000313" key="13">
    <source>
        <dbReference type="EMBL" id="MBN3313784.1"/>
    </source>
</evidence>
<comment type="subcellular location">
    <subcellularLocation>
        <location evidence="1">Nucleus</location>
    </subcellularLocation>
</comment>
<evidence type="ECO:0000256" key="11">
    <source>
        <dbReference type="SAM" id="MobiDB-lite"/>
    </source>
</evidence>
<feature type="domain" description="C2H2-type" evidence="12">
    <location>
        <begin position="413"/>
        <end position="440"/>
    </location>
</feature>
<dbReference type="FunFam" id="3.30.160.60:FF:000322">
    <property type="entry name" value="GDNF-inducible zinc finger protein 1"/>
    <property type="match status" value="1"/>
</dbReference>
<comment type="caution">
    <text evidence="13">The sequence shown here is derived from an EMBL/GenBank/DDBJ whole genome shotgun (WGS) entry which is preliminary data.</text>
</comment>
<keyword evidence="7" id="KW-0238">DNA-binding</keyword>
<evidence type="ECO:0000256" key="2">
    <source>
        <dbReference type="ARBA" id="ARBA00022723"/>
    </source>
</evidence>
<feature type="domain" description="C2H2-type" evidence="12">
    <location>
        <begin position="113"/>
        <end position="140"/>
    </location>
</feature>
<dbReference type="PANTHER" id="PTHR24388">
    <property type="entry name" value="ZINC FINGER PROTEIN"/>
    <property type="match status" value="1"/>
</dbReference>
<dbReference type="Proteomes" id="UP000736164">
    <property type="component" value="Unassembled WGS sequence"/>
</dbReference>
<dbReference type="InterPro" id="IPR036236">
    <property type="entry name" value="Znf_C2H2_sf"/>
</dbReference>
<evidence type="ECO:0000256" key="1">
    <source>
        <dbReference type="ARBA" id="ARBA00004123"/>
    </source>
</evidence>